<name>A0A9P8YAK2_9PEZI</name>
<reference evidence="2" key="1">
    <citation type="journal article" date="2021" name="Nat. Commun.">
        <title>Genetic determinants of endophytism in the Arabidopsis root mycobiome.</title>
        <authorList>
            <person name="Mesny F."/>
            <person name="Miyauchi S."/>
            <person name="Thiergart T."/>
            <person name="Pickel B."/>
            <person name="Atanasova L."/>
            <person name="Karlsson M."/>
            <person name="Huettel B."/>
            <person name="Barry K.W."/>
            <person name="Haridas S."/>
            <person name="Chen C."/>
            <person name="Bauer D."/>
            <person name="Andreopoulos W."/>
            <person name="Pangilinan J."/>
            <person name="LaButti K."/>
            <person name="Riley R."/>
            <person name="Lipzen A."/>
            <person name="Clum A."/>
            <person name="Drula E."/>
            <person name="Henrissat B."/>
            <person name="Kohler A."/>
            <person name="Grigoriev I.V."/>
            <person name="Martin F.M."/>
            <person name="Hacquard S."/>
        </authorList>
    </citation>
    <scope>NUCLEOTIDE SEQUENCE</scope>
    <source>
        <strain evidence="2">MPI-CAGE-CH-0230</strain>
    </source>
</reference>
<keyword evidence="3" id="KW-1185">Reference proteome</keyword>
<dbReference type="GeneID" id="70182151"/>
<dbReference type="EMBL" id="JAGTJQ010000002">
    <property type="protein sequence ID" value="KAH7037096.1"/>
    <property type="molecule type" value="Genomic_DNA"/>
</dbReference>
<proteinExistence type="predicted"/>
<comment type="caution">
    <text evidence="2">The sequence shown here is derived from an EMBL/GenBank/DDBJ whole genome shotgun (WGS) entry which is preliminary data.</text>
</comment>
<dbReference type="Proteomes" id="UP000756346">
    <property type="component" value="Unassembled WGS sequence"/>
</dbReference>
<dbReference type="RefSeq" id="XP_046016217.1">
    <property type="nucleotide sequence ID" value="XM_046152605.1"/>
</dbReference>
<organism evidence="2 3">
    <name type="scientific">Microdochium trichocladiopsis</name>
    <dbReference type="NCBI Taxonomy" id="1682393"/>
    <lineage>
        <taxon>Eukaryota</taxon>
        <taxon>Fungi</taxon>
        <taxon>Dikarya</taxon>
        <taxon>Ascomycota</taxon>
        <taxon>Pezizomycotina</taxon>
        <taxon>Sordariomycetes</taxon>
        <taxon>Xylariomycetidae</taxon>
        <taxon>Xylariales</taxon>
        <taxon>Microdochiaceae</taxon>
        <taxon>Microdochium</taxon>
    </lineage>
</organism>
<dbReference type="AlphaFoldDB" id="A0A9P8YAK2"/>
<evidence type="ECO:0000313" key="2">
    <source>
        <dbReference type="EMBL" id="KAH7037096.1"/>
    </source>
</evidence>
<feature type="region of interest" description="Disordered" evidence="1">
    <location>
        <begin position="29"/>
        <end position="78"/>
    </location>
</feature>
<sequence length="78" mass="8174">MPTRSGPRYDPSPSPRTTHTLLSCYVLGCQHGQSGPRQHPTPRPRGSGLSSARGNKDIGAPRPARGPQIGSCSHATAC</sequence>
<accession>A0A9P8YAK2</accession>
<evidence type="ECO:0000313" key="3">
    <source>
        <dbReference type="Proteomes" id="UP000756346"/>
    </source>
</evidence>
<protein>
    <submittedName>
        <fullName evidence="2">Uncharacterized protein</fullName>
    </submittedName>
</protein>
<evidence type="ECO:0000256" key="1">
    <source>
        <dbReference type="SAM" id="MobiDB-lite"/>
    </source>
</evidence>
<gene>
    <name evidence="2" type="ORF">B0I36DRAFT_313323</name>
</gene>